<dbReference type="InterPro" id="IPR003660">
    <property type="entry name" value="HAMP_dom"/>
</dbReference>
<dbReference type="Pfam" id="PF02518">
    <property type="entry name" value="HATPase_c"/>
    <property type="match status" value="1"/>
</dbReference>
<dbReference type="Gene3D" id="6.10.340.10">
    <property type="match status" value="1"/>
</dbReference>
<comment type="subcellular location">
    <subcellularLocation>
        <location evidence="2">Cell membrane</location>
        <topology evidence="2">Multi-pass membrane protein</topology>
    </subcellularLocation>
</comment>
<keyword evidence="6" id="KW-0808">Transferase</keyword>
<protein>
    <recommendedName>
        <fullName evidence="3">histidine kinase</fullName>
        <ecNumber evidence="3">2.7.13.3</ecNumber>
    </recommendedName>
</protein>
<dbReference type="GO" id="GO:0005886">
    <property type="term" value="C:plasma membrane"/>
    <property type="evidence" value="ECO:0007669"/>
    <property type="project" value="UniProtKB-SubCell"/>
</dbReference>
<dbReference type="Gene3D" id="1.10.287.130">
    <property type="match status" value="1"/>
</dbReference>
<sequence>MRRIYLESFVGLIILFMASLWGYEFLVYEINTDYDYLLQEHEGQAFHDLIYPIYKEHGLEYTQQQLEQFATSSHRLLVPHTLEELPTDIKKAFESDTSVNVAYDEERDIWFRLDASTPIFKMSDNPNSPVVKAANFDDNIVWLFFLAGFALYCILLIWFLSRRIRELERVTVEFASGNFKARASTSSAKSVGTLNKSFNTMADKVSRLITSNKMLTNAVAHELRTPIFRLQWQADLLSDSTLTEQQKKYVYSIVEDIDEMEEMVEELLYYAKMERPDTALQTQEEVVLFNLVKELRQRWQKETTLAISLQEVNSENVLAFADPKLLKRALDNLLRNAMRYADKQILVEIKHDQHRCFINVHDDGIGIEEKHWPHLFEPFYSADESRNKKTSGFGLGLAIVRQIMELQRGEVSICHSPLGGACFTLSLKKSDS</sequence>
<evidence type="ECO:0000256" key="9">
    <source>
        <dbReference type="ARBA" id="ARBA00022840"/>
    </source>
</evidence>
<dbReference type="Proteomes" id="UP000565155">
    <property type="component" value="Unassembled WGS sequence"/>
</dbReference>
<dbReference type="PROSITE" id="PS50885">
    <property type="entry name" value="HAMP"/>
    <property type="match status" value="1"/>
</dbReference>
<dbReference type="SMART" id="SM00388">
    <property type="entry name" value="HisKA"/>
    <property type="match status" value="1"/>
</dbReference>
<dbReference type="InterPro" id="IPR036890">
    <property type="entry name" value="HATPase_C_sf"/>
</dbReference>
<dbReference type="CDD" id="cd00082">
    <property type="entry name" value="HisKA"/>
    <property type="match status" value="1"/>
</dbReference>
<dbReference type="GO" id="GO:0005524">
    <property type="term" value="F:ATP binding"/>
    <property type="evidence" value="ECO:0007669"/>
    <property type="project" value="UniProtKB-KW"/>
</dbReference>
<dbReference type="OrthoDB" id="9804645at2"/>
<dbReference type="Pfam" id="PF00512">
    <property type="entry name" value="HisKA"/>
    <property type="match status" value="1"/>
</dbReference>
<organism evidence="10 11">
    <name type="scientific">Vibrio alginolyticus</name>
    <dbReference type="NCBI Taxonomy" id="663"/>
    <lineage>
        <taxon>Bacteria</taxon>
        <taxon>Pseudomonadati</taxon>
        <taxon>Pseudomonadota</taxon>
        <taxon>Gammaproteobacteria</taxon>
        <taxon>Vibrionales</taxon>
        <taxon>Vibrionaceae</taxon>
        <taxon>Vibrio</taxon>
    </lineage>
</organism>
<keyword evidence="9" id="KW-0067">ATP-binding</keyword>
<dbReference type="InterPro" id="IPR036097">
    <property type="entry name" value="HisK_dim/P_sf"/>
</dbReference>
<dbReference type="InterPro" id="IPR003661">
    <property type="entry name" value="HisK_dim/P_dom"/>
</dbReference>
<evidence type="ECO:0000256" key="1">
    <source>
        <dbReference type="ARBA" id="ARBA00000085"/>
    </source>
</evidence>
<evidence type="ECO:0000256" key="4">
    <source>
        <dbReference type="ARBA" id="ARBA00022475"/>
    </source>
</evidence>
<dbReference type="STRING" id="663.BAU10_17530"/>
<dbReference type="EC" id="2.7.13.3" evidence="3"/>
<dbReference type="InterPro" id="IPR004358">
    <property type="entry name" value="Sig_transdc_His_kin-like_C"/>
</dbReference>
<comment type="catalytic activity">
    <reaction evidence="1">
        <text>ATP + protein L-histidine = ADP + protein N-phospho-L-histidine.</text>
        <dbReference type="EC" id="2.7.13.3"/>
    </reaction>
</comment>
<evidence type="ECO:0000313" key="10">
    <source>
        <dbReference type="EMBL" id="NMR75530.1"/>
    </source>
</evidence>
<dbReference type="InterPro" id="IPR003594">
    <property type="entry name" value="HATPase_dom"/>
</dbReference>
<proteinExistence type="predicted"/>
<dbReference type="SUPFAM" id="SSF158472">
    <property type="entry name" value="HAMP domain-like"/>
    <property type="match status" value="1"/>
</dbReference>
<evidence type="ECO:0000256" key="8">
    <source>
        <dbReference type="ARBA" id="ARBA00022777"/>
    </source>
</evidence>
<dbReference type="PANTHER" id="PTHR44936">
    <property type="entry name" value="SENSOR PROTEIN CREC"/>
    <property type="match status" value="1"/>
</dbReference>
<dbReference type="AlphaFoldDB" id="A0A0H0Y9D2"/>
<keyword evidence="7" id="KW-0547">Nucleotide-binding</keyword>
<gene>
    <name evidence="10" type="ORF">HKB35_18100</name>
</gene>
<dbReference type="RefSeq" id="WP_005373675.1">
    <property type="nucleotide sequence ID" value="NZ_AP023188.1"/>
</dbReference>
<evidence type="ECO:0000256" key="2">
    <source>
        <dbReference type="ARBA" id="ARBA00004651"/>
    </source>
</evidence>
<dbReference type="EMBL" id="JABCMA010000024">
    <property type="protein sequence ID" value="NMR75530.1"/>
    <property type="molecule type" value="Genomic_DNA"/>
</dbReference>
<keyword evidence="4" id="KW-1003">Cell membrane</keyword>
<dbReference type="PROSITE" id="PS50109">
    <property type="entry name" value="HIS_KIN"/>
    <property type="match status" value="1"/>
</dbReference>
<dbReference type="SMART" id="SM00304">
    <property type="entry name" value="HAMP"/>
    <property type="match status" value="1"/>
</dbReference>
<dbReference type="InterPro" id="IPR050980">
    <property type="entry name" value="2C_sensor_his_kinase"/>
</dbReference>
<evidence type="ECO:0000256" key="6">
    <source>
        <dbReference type="ARBA" id="ARBA00022679"/>
    </source>
</evidence>
<dbReference type="SUPFAM" id="SSF55874">
    <property type="entry name" value="ATPase domain of HSP90 chaperone/DNA topoisomerase II/histidine kinase"/>
    <property type="match status" value="1"/>
</dbReference>
<dbReference type="Gene3D" id="3.30.565.10">
    <property type="entry name" value="Histidine kinase-like ATPase, C-terminal domain"/>
    <property type="match status" value="1"/>
</dbReference>
<evidence type="ECO:0000313" key="11">
    <source>
        <dbReference type="Proteomes" id="UP000565155"/>
    </source>
</evidence>
<keyword evidence="5" id="KW-0597">Phosphoprotein</keyword>
<dbReference type="CDD" id="cd06225">
    <property type="entry name" value="HAMP"/>
    <property type="match status" value="1"/>
</dbReference>
<comment type="caution">
    <text evidence="10">The sequence shown here is derived from an EMBL/GenBank/DDBJ whole genome shotgun (WGS) entry which is preliminary data.</text>
</comment>
<reference evidence="10 11" key="1">
    <citation type="submission" date="2020-04" db="EMBL/GenBank/DDBJ databases">
        <title>Whole-genome sequencing of Vibrio spp. from China reveals different genetic environments of blaCTX-M-14 among diverse lineages.</title>
        <authorList>
            <person name="Zheng Z."/>
            <person name="Ye L."/>
            <person name="Chen S."/>
        </authorList>
    </citation>
    <scope>NUCLEOTIDE SEQUENCE [LARGE SCALE GENOMIC DNA]</scope>
    <source>
        <strain evidence="10 11">Vb1636</strain>
    </source>
</reference>
<dbReference type="PRINTS" id="PR00344">
    <property type="entry name" value="BCTRLSENSOR"/>
</dbReference>
<name>A0A0H0Y9D2_VIBAL</name>
<dbReference type="SMART" id="SM00387">
    <property type="entry name" value="HATPase_c"/>
    <property type="match status" value="1"/>
</dbReference>
<keyword evidence="4" id="KW-0472">Membrane</keyword>
<dbReference type="PANTHER" id="PTHR44936:SF10">
    <property type="entry name" value="SENSOR PROTEIN RSTB"/>
    <property type="match status" value="1"/>
</dbReference>
<dbReference type="InterPro" id="IPR005467">
    <property type="entry name" value="His_kinase_dom"/>
</dbReference>
<dbReference type="Pfam" id="PF00672">
    <property type="entry name" value="HAMP"/>
    <property type="match status" value="1"/>
</dbReference>
<evidence type="ECO:0000256" key="3">
    <source>
        <dbReference type="ARBA" id="ARBA00012438"/>
    </source>
</evidence>
<dbReference type="GO" id="GO:0000155">
    <property type="term" value="F:phosphorelay sensor kinase activity"/>
    <property type="evidence" value="ECO:0007669"/>
    <property type="project" value="InterPro"/>
</dbReference>
<evidence type="ECO:0000256" key="7">
    <source>
        <dbReference type="ARBA" id="ARBA00022741"/>
    </source>
</evidence>
<dbReference type="eggNOG" id="COG2205">
    <property type="taxonomic scope" value="Bacteria"/>
</dbReference>
<keyword evidence="8" id="KW-0418">Kinase</keyword>
<accession>A0A0H0Y9D2</accession>
<evidence type="ECO:0000256" key="5">
    <source>
        <dbReference type="ARBA" id="ARBA00022553"/>
    </source>
</evidence>
<dbReference type="SUPFAM" id="SSF47384">
    <property type="entry name" value="Homodimeric domain of signal transducing histidine kinase"/>
    <property type="match status" value="1"/>
</dbReference>